<dbReference type="PANTHER" id="PTHR43190">
    <property type="entry name" value="N-ACETYL-D-GLUCOSAMINE KINASE"/>
    <property type="match status" value="1"/>
</dbReference>
<comment type="caution">
    <text evidence="2">The sequence shown here is derived from an EMBL/GenBank/DDBJ whole genome shotgun (WGS) entry which is preliminary data.</text>
</comment>
<evidence type="ECO:0000313" key="2">
    <source>
        <dbReference type="EMBL" id="TQE35695.1"/>
    </source>
</evidence>
<accession>A0AAE9B0Q7</accession>
<dbReference type="AlphaFoldDB" id="A0AAE9B0Q7"/>
<reference evidence="2 3" key="1">
    <citation type="submission" date="2019-03" db="EMBL/GenBank/DDBJ databases">
        <title>Comparative genomic analyses of the sweetpotato soil rot pathogen, Streptomyces ipomoeae.</title>
        <authorList>
            <person name="Ruschel Soares N."/>
            <person name="Badger J.H."/>
            <person name="Huguet-Tapia J.C."/>
            <person name="Clark C.A."/>
            <person name="Pettis G.S."/>
        </authorList>
    </citation>
    <scope>NUCLEOTIDE SEQUENCE [LARGE SCALE GENOMIC DNA]</scope>
    <source>
        <strain evidence="2 3">88-35</strain>
    </source>
</reference>
<dbReference type="PANTHER" id="PTHR43190:SF3">
    <property type="entry name" value="N-ACETYL-D-GLUCOSAMINE KINASE"/>
    <property type="match status" value="1"/>
</dbReference>
<name>A0AAE9B0Q7_9ACTN</name>
<dbReference type="Pfam" id="PF01869">
    <property type="entry name" value="BcrAD_BadFG"/>
    <property type="match status" value="1"/>
</dbReference>
<protein>
    <submittedName>
        <fullName evidence="2">ATPase</fullName>
    </submittedName>
</protein>
<dbReference type="EMBL" id="SPAZ01000102">
    <property type="protein sequence ID" value="TQE35695.1"/>
    <property type="molecule type" value="Genomic_DNA"/>
</dbReference>
<dbReference type="SUPFAM" id="SSF53067">
    <property type="entry name" value="Actin-like ATPase domain"/>
    <property type="match status" value="2"/>
</dbReference>
<dbReference type="InterPro" id="IPR052519">
    <property type="entry name" value="Euk-type_GlcNAc_Kinase"/>
</dbReference>
<evidence type="ECO:0000259" key="1">
    <source>
        <dbReference type="Pfam" id="PF01869"/>
    </source>
</evidence>
<evidence type="ECO:0000313" key="3">
    <source>
        <dbReference type="Proteomes" id="UP000318720"/>
    </source>
</evidence>
<feature type="domain" description="ATPase BadF/BadG/BcrA/BcrD type" evidence="1">
    <location>
        <begin position="11"/>
        <end position="299"/>
    </location>
</feature>
<sequence>MNSDLNQELVVGIDAGGTRTRAVCASAREGRPRGEGVAGPGNALTVPVPELIDHLAEAIAGAVPEALRGRAVAVAGGFAGAARSPADEPGRVRAQDALTAALERVGIAPRSVETYSDIEAAFAGAPGHPADGLALVAGTGAVAARIADRVLVATSGGDGWLLGDDGGGFWIGRSAVRAALRAADGRGRPTALATAVGRALALPGETLPQGAYGDEGDVRDPSWSPAQRAAYRAHLLPAVMDRPPTHLAALAPLVTRAAEEKDVVASEILREAGGALADMVVALAPREGEPLVVTGGLLAPDGPLLTPFTERMAHLGLAIAPVADGCQGAVALAREALGRGLKGALQAPPFLRSPSP</sequence>
<proteinExistence type="predicted"/>
<dbReference type="InterPro" id="IPR043129">
    <property type="entry name" value="ATPase_NBD"/>
</dbReference>
<dbReference type="InterPro" id="IPR002731">
    <property type="entry name" value="ATPase_BadF"/>
</dbReference>
<organism evidence="2 3">
    <name type="scientific">Streptomyces ipomoeae</name>
    <dbReference type="NCBI Taxonomy" id="103232"/>
    <lineage>
        <taxon>Bacteria</taxon>
        <taxon>Bacillati</taxon>
        <taxon>Actinomycetota</taxon>
        <taxon>Actinomycetes</taxon>
        <taxon>Kitasatosporales</taxon>
        <taxon>Streptomycetaceae</taxon>
        <taxon>Streptomyces</taxon>
    </lineage>
</organism>
<gene>
    <name evidence="2" type="ORF">Sipo8835_12575</name>
</gene>
<dbReference type="Gene3D" id="3.30.420.40">
    <property type="match status" value="1"/>
</dbReference>
<dbReference type="Proteomes" id="UP000318720">
    <property type="component" value="Unassembled WGS sequence"/>
</dbReference>